<dbReference type="EMBL" id="FJUX01000010">
    <property type="protein sequence ID" value="CZS91850.1"/>
    <property type="molecule type" value="Genomic_DNA"/>
</dbReference>
<protein>
    <submittedName>
        <fullName evidence="1">Uncharacterized protein</fullName>
    </submittedName>
</protein>
<accession>A0A1E1K1V5</accession>
<dbReference type="OrthoDB" id="5426982at2759"/>
<dbReference type="AlphaFoldDB" id="A0A1E1K1V5"/>
<keyword evidence="2" id="KW-1185">Reference proteome</keyword>
<gene>
    <name evidence="1" type="ORF">RAG0_02396</name>
</gene>
<sequence length="212" mass="23810">MILVEDKTLGVRVEQWAVVYDSKFAHAGGIKFRSTPVAVIFGTAYEKKSLPESTLVASIAFILRAGVKCTTLTKGHPKSQVQHQNASHFQTVEATIDTILYQRLQIALKDLFGMLQPIVFPKAGFLNREQLYHIALVFWHFLRIACLAQVIYQILHRGLIRKACSDTYIYHLAHNPTPNTSHSNSSPQPTSISSVLPILYFSISLTRKITTM</sequence>
<reference evidence="2" key="1">
    <citation type="submission" date="2016-03" db="EMBL/GenBank/DDBJ databases">
        <authorList>
            <person name="Guldener U."/>
        </authorList>
    </citation>
    <scope>NUCLEOTIDE SEQUENCE [LARGE SCALE GENOMIC DNA]</scope>
    <source>
        <strain evidence="2">04CH-RAC-A.6.1</strain>
    </source>
</reference>
<evidence type="ECO:0000313" key="2">
    <source>
        <dbReference type="Proteomes" id="UP000178912"/>
    </source>
</evidence>
<dbReference type="Proteomes" id="UP000178912">
    <property type="component" value="Unassembled WGS sequence"/>
</dbReference>
<proteinExistence type="predicted"/>
<name>A0A1E1K1V5_9HELO</name>
<evidence type="ECO:0000313" key="1">
    <source>
        <dbReference type="EMBL" id="CZS91850.1"/>
    </source>
</evidence>
<organism evidence="1 2">
    <name type="scientific">Rhynchosporium agropyri</name>
    <dbReference type="NCBI Taxonomy" id="914238"/>
    <lineage>
        <taxon>Eukaryota</taxon>
        <taxon>Fungi</taxon>
        <taxon>Dikarya</taxon>
        <taxon>Ascomycota</taxon>
        <taxon>Pezizomycotina</taxon>
        <taxon>Leotiomycetes</taxon>
        <taxon>Helotiales</taxon>
        <taxon>Ploettnerulaceae</taxon>
        <taxon>Rhynchosporium</taxon>
    </lineage>
</organism>